<dbReference type="PANTHER" id="PTHR46025:SF3">
    <property type="entry name" value="XYLOSYLTRANSFERASE OXT"/>
    <property type="match status" value="1"/>
</dbReference>
<keyword evidence="6" id="KW-0479">Metal-binding</keyword>
<dbReference type="Gene3D" id="3.40.50.300">
    <property type="entry name" value="P-loop containing nucleotide triphosphate hydrolases"/>
    <property type="match status" value="1"/>
</dbReference>
<evidence type="ECO:0000313" key="16">
    <source>
        <dbReference type="EMBL" id="SFA47005.1"/>
    </source>
</evidence>
<keyword evidence="4" id="KW-0808">Transferase</keyword>
<feature type="domain" description="DUF5927" evidence="15">
    <location>
        <begin position="276"/>
        <end position="508"/>
    </location>
</feature>
<comment type="subcellular location">
    <subcellularLocation>
        <location evidence="2">Endoplasmic reticulum membrane</location>
        <topology evidence="2">Single-pass type II membrane protein</topology>
    </subcellularLocation>
    <subcellularLocation>
        <location evidence="1">Golgi apparatus membrane</location>
        <topology evidence="1">Single-pass type II membrane protein</topology>
    </subcellularLocation>
</comment>
<organism evidence="16 17">
    <name type="scientific">Paracoccus halophilus</name>
    <dbReference type="NCBI Taxonomy" id="376733"/>
    <lineage>
        <taxon>Bacteria</taxon>
        <taxon>Pseudomonadati</taxon>
        <taxon>Pseudomonadota</taxon>
        <taxon>Alphaproteobacteria</taxon>
        <taxon>Rhodobacterales</taxon>
        <taxon>Paracoccaceae</taxon>
        <taxon>Paracoccus</taxon>
    </lineage>
</organism>
<evidence type="ECO:0000256" key="11">
    <source>
        <dbReference type="ARBA" id="ARBA00023136"/>
    </source>
</evidence>
<evidence type="ECO:0000259" key="15">
    <source>
        <dbReference type="Pfam" id="PF19349"/>
    </source>
</evidence>
<dbReference type="Proteomes" id="UP000182312">
    <property type="component" value="Unassembled WGS sequence"/>
</dbReference>
<evidence type="ECO:0000313" key="17">
    <source>
        <dbReference type="Proteomes" id="UP000182312"/>
    </source>
</evidence>
<evidence type="ECO:0000256" key="14">
    <source>
        <dbReference type="ARBA" id="ARBA00042865"/>
    </source>
</evidence>
<dbReference type="SUPFAM" id="SSF52540">
    <property type="entry name" value="P-loop containing nucleoside triphosphate hydrolases"/>
    <property type="match status" value="1"/>
</dbReference>
<keyword evidence="7" id="KW-0256">Endoplasmic reticulum</keyword>
<dbReference type="InterPro" id="IPR045971">
    <property type="entry name" value="DUF5927"/>
</dbReference>
<keyword evidence="9" id="KW-1133">Transmembrane helix</keyword>
<evidence type="ECO:0000256" key="10">
    <source>
        <dbReference type="ARBA" id="ARBA00023034"/>
    </source>
</evidence>
<dbReference type="InterPro" id="IPR027417">
    <property type="entry name" value="P-loop_NTPase"/>
</dbReference>
<dbReference type="EMBL" id="FOJO01000005">
    <property type="protein sequence ID" value="SFA47005.1"/>
    <property type="molecule type" value="Genomic_DNA"/>
</dbReference>
<evidence type="ECO:0000256" key="8">
    <source>
        <dbReference type="ARBA" id="ARBA00022968"/>
    </source>
</evidence>
<dbReference type="AlphaFoldDB" id="A0A1I0T5D7"/>
<dbReference type="PANTHER" id="PTHR46025">
    <property type="entry name" value="XYLOSYLTRANSFERASE OXT"/>
    <property type="match status" value="1"/>
</dbReference>
<evidence type="ECO:0000256" key="2">
    <source>
        <dbReference type="ARBA" id="ARBA00004648"/>
    </source>
</evidence>
<keyword evidence="8" id="KW-0735">Signal-anchor</keyword>
<gene>
    <name evidence="16" type="ORF">SAMN04487972_10515</name>
</gene>
<evidence type="ECO:0000256" key="5">
    <source>
        <dbReference type="ARBA" id="ARBA00022692"/>
    </source>
</evidence>
<evidence type="ECO:0000256" key="3">
    <source>
        <dbReference type="ARBA" id="ARBA00022676"/>
    </source>
</evidence>
<dbReference type="InterPro" id="IPR003406">
    <property type="entry name" value="Glyco_trans_14"/>
</dbReference>
<evidence type="ECO:0000256" key="4">
    <source>
        <dbReference type="ARBA" id="ARBA00022679"/>
    </source>
</evidence>
<keyword evidence="5" id="KW-0812">Transmembrane</keyword>
<keyword evidence="3" id="KW-0328">Glycosyltransferase</keyword>
<dbReference type="GO" id="GO:0050650">
    <property type="term" value="P:chondroitin sulfate proteoglycan biosynthetic process"/>
    <property type="evidence" value="ECO:0007669"/>
    <property type="project" value="TreeGrafter"/>
</dbReference>
<evidence type="ECO:0000256" key="9">
    <source>
        <dbReference type="ARBA" id="ARBA00022989"/>
    </source>
</evidence>
<evidence type="ECO:0000256" key="6">
    <source>
        <dbReference type="ARBA" id="ARBA00022723"/>
    </source>
</evidence>
<keyword evidence="12" id="KW-1015">Disulfide bond</keyword>
<accession>A0A1I0T5D7</accession>
<protein>
    <recommendedName>
        <fullName evidence="14">Peptide O-xylosyltransferase</fullName>
    </recommendedName>
</protein>
<name>A0A1I0T5D7_9RHOB</name>
<sequence length="1030" mass="116874">MSVAAPVSPPIRLGVIMLCHDEEAIAARMARIWATGGAAVVIHADSKMPAEAIGAMRNALADLPRVRFSRRHACEWGMFSLVRATQDAAELLLGEFPELSHVMVVSGSCLPLRPVADLCAYLARHPRRDFIESVTAEDVGWTVGGLNEERFTLRFPFAYRRRRKLFDRYIALQRRLGVGRRIPQGLVPHLGSQWWCLTRATLSAILNDPRRAEFDRYFRRVWIPDESYFQTLARRHSMQIESRSLTLSKFDGQGKPYIFYDDHLQNLRESRCFVARKIWPRADGLYGYFPHGDAARPSAAEPAPQHLDRIIGQAVLRRRLGRPGLYMQSRFPLKDRENGKTSAPYAVLQGFADVFPDFEPWLAQRVDADVHGHLFAVHGAEFAGRVPIGPGALSDSARLRDMDPRSYIANLIRISRRMQIWQYSPRDRQQMNWFMATDPNARIFIITGAWVVPLLHSGMPFDDIRRVAAVLQRIELEQIDILHSVWLKARTQIWDLGDFCARPAGALRAADRAWRRCGGDRRDAGHARHQRHGPVPATPAQCRIAAAADGRFLVARDARASRKTSDMTQPFQRFVIFAEMRTGSNLLEATLNAIKRVTCFGEAFNPYMMGWPEKDELKGITMAERDADPLRLLNAIFDKPNHLPGFRYFHDHDPRVLDAILADRACAKIILTRNPLDSYVSTALARATNQWKLNETEIPIPATVHFDGAEFRDALGRIEEFQLQVMRRLQVSGQSAFWLGYEDLRDAEVMTGLLHWLGRTDLKRVEPASDQVPQNPRELSEKVENFDEMEAELARLDPFMLRRIPNFEPRRGPAVPSFVGAEAGQGLLFMPIRGGPSARVRDWLAQMGELRDDFTQSSLRQWKRDHAGHRSFTVLRHPLLRAWSAFGSMIGGRNAELRRLMREIHRVPLPPDPELDALEEGRKAELFEAFLDFLRRNLNGQTTLPTNAAWASQSEILAGFARFGAPDMVLREGDLERDLGWLALSAGVRRPAPLSEPGPYPDFLQEQSLRGAAKRAYARDYIAFGFAGRP</sequence>
<dbReference type="InterPro" id="IPR043538">
    <property type="entry name" value="XYLT"/>
</dbReference>
<reference evidence="16 17" key="1">
    <citation type="submission" date="2016-10" db="EMBL/GenBank/DDBJ databases">
        <authorList>
            <person name="de Groot N.N."/>
        </authorList>
    </citation>
    <scope>NUCLEOTIDE SEQUENCE [LARGE SCALE GENOMIC DNA]</scope>
    <source>
        <strain evidence="16 17">CGMCC 1.6117</strain>
    </source>
</reference>
<proteinExistence type="predicted"/>
<dbReference type="GO" id="GO:0016020">
    <property type="term" value="C:membrane"/>
    <property type="evidence" value="ECO:0007669"/>
    <property type="project" value="InterPro"/>
</dbReference>
<keyword evidence="13" id="KW-0325">Glycoprotein</keyword>
<dbReference type="Pfam" id="PF19349">
    <property type="entry name" value="DUF5927"/>
    <property type="match status" value="1"/>
</dbReference>
<keyword evidence="10" id="KW-0333">Golgi apparatus</keyword>
<dbReference type="GO" id="GO:0030158">
    <property type="term" value="F:protein xylosyltransferase activity"/>
    <property type="evidence" value="ECO:0007669"/>
    <property type="project" value="InterPro"/>
</dbReference>
<dbReference type="GO" id="GO:0015012">
    <property type="term" value="P:heparan sulfate proteoglycan biosynthetic process"/>
    <property type="evidence" value="ECO:0007669"/>
    <property type="project" value="TreeGrafter"/>
</dbReference>
<keyword evidence="11" id="KW-0472">Membrane</keyword>
<dbReference type="Pfam" id="PF02485">
    <property type="entry name" value="Branch"/>
    <property type="match status" value="1"/>
</dbReference>
<evidence type="ECO:0000256" key="12">
    <source>
        <dbReference type="ARBA" id="ARBA00023157"/>
    </source>
</evidence>
<dbReference type="GO" id="GO:0046872">
    <property type="term" value="F:metal ion binding"/>
    <property type="evidence" value="ECO:0007669"/>
    <property type="project" value="UniProtKB-KW"/>
</dbReference>
<evidence type="ECO:0000256" key="1">
    <source>
        <dbReference type="ARBA" id="ARBA00004323"/>
    </source>
</evidence>
<evidence type="ECO:0000256" key="7">
    <source>
        <dbReference type="ARBA" id="ARBA00022824"/>
    </source>
</evidence>
<evidence type="ECO:0000256" key="13">
    <source>
        <dbReference type="ARBA" id="ARBA00023180"/>
    </source>
</evidence>